<feature type="transmembrane region" description="Helical" evidence="1">
    <location>
        <begin position="63"/>
        <end position="84"/>
    </location>
</feature>
<dbReference type="Pfam" id="PF04657">
    <property type="entry name" value="DMT_YdcZ"/>
    <property type="match status" value="1"/>
</dbReference>
<comment type="caution">
    <text evidence="2">The sequence shown here is derived from an EMBL/GenBank/DDBJ whole genome shotgun (WGS) entry which is preliminary data.</text>
</comment>
<dbReference type="InterPro" id="IPR006750">
    <property type="entry name" value="YdcZ"/>
</dbReference>
<dbReference type="EMBL" id="JACSRA010000019">
    <property type="protein sequence ID" value="MBD7912113.1"/>
    <property type="molecule type" value="Genomic_DNA"/>
</dbReference>
<evidence type="ECO:0000256" key="1">
    <source>
        <dbReference type="SAM" id="Phobius"/>
    </source>
</evidence>
<feature type="transmembrane region" description="Helical" evidence="1">
    <location>
        <begin position="30"/>
        <end position="51"/>
    </location>
</feature>
<organism evidence="2 3">
    <name type="scientific">Clostridium cibarium</name>
    <dbReference type="NCBI Taxonomy" id="2762247"/>
    <lineage>
        <taxon>Bacteria</taxon>
        <taxon>Bacillati</taxon>
        <taxon>Bacillota</taxon>
        <taxon>Clostridia</taxon>
        <taxon>Eubacteriales</taxon>
        <taxon>Clostridiaceae</taxon>
        <taxon>Clostridium</taxon>
    </lineage>
</organism>
<feature type="transmembrane region" description="Helical" evidence="1">
    <location>
        <begin position="90"/>
        <end position="112"/>
    </location>
</feature>
<evidence type="ECO:0000313" key="2">
    <source>
        <dbReference type="EMBL" id="MBD7912113.1"/>
    </source>
</evidence>
<keyword evidence="1" id="KW-0472">Membrane</keyword>
<keyword evidence="3" id="KW-1185">Reference proteome</keyword>
<name>A0ABR8PVF5_9CLOT</name>
<evidence type="ECO:0000313" key="3">
    <source>
        <dbReference type="Proteomes" id="UP000627781"/>
    </source>
</evidence>
<protein>
    <submittedName>
        <fullName evidence="2">DMT family transporter</fullName>
    </submittedName>
</protein>
<feature type="transmembrane region" description="Helical" evidence="1">
    <location>
        <begin position="124"/>
        <end position="139"/>
    </location>
</feature>
<feature type="transmembrane region" description="Helical" evidence="1">
    <location>
        <begin position="7"/>
        <end position="24"/>
    </location>
</feature>
<sequence length="140" mass="15069">MYNIYSIIIGALIGLMTSLNGILSTYTGNYISSVLIHFVGLIGVVAILIFTKTKLTFDKTLPLTLYSAGVIGVFTVLFNNYTFVPIGASLTMALGLLGQTLSSIIIDNFGLLGVKVNKFNKKKIIGLVIISIGIIIMTIY</sequence>
<keyword evidence="1" id="KW-1133">Transmembrane helix</keyword>
<gene>
    <name evidence="2" type="ORF">H9661_12170</name>
</gene>
<dbReference type="PANTHER" id="PTHR34821:SF2">
    <property type="entry name" value="INNER MEMBRANE PROTEIN YDCZ"/>
    <property type="match status" value="1"/>
</dbReference>
<dbReference type="Proteomes" id="UP000627781">
    <property type="component" value="Unassembled WGS sequence"/>
</dbReference>
<proteinExistence type="predicted"/>
<keyword evidence="1" id="KW-0812">Transmembrane</keyword>
<dbReference type="PANTHER" id="PTHR34821">
    <property type="entry name" value="INNER MEMBRANE PROTEIN YDCZ"/>
    <property type="match status" value="1"/>
</dbReference>
<reference evidence="2 3" key="1">
    <citation type="submission" date="2020-08" db="EMBL/GenBank/DDBJ databases">
        <title>A Genomic Blueprint of the Chicken Gut Microbiome.</title>
        <authorList>
            <person name="Gilroy R."/>
            <person name="Ravi A."/>
            <person name="Getino M."/>
            <person name="Pursley I."/>
            <person name="Horton D.L."/>
            <person name="Alikhan N.-F."/>
            <person name="Baker D."/>
            <person name="Gharbi K."/>
            <person name="Hall N."/>
            <person name="Watson M."/>
            <person name="Adriaenssens E.M."/>
            <person name="Foster-Nyarko E."/>
            <person name="Jarju S."/>
            <person name="Secka A."/>
            <person name="Antonio M."/>
            <person name="Oren A."/>
            <person name="Chaudhuri R."/>
            <person name="La Ragione R.M."/>
            <person name="Hildebrand F."/>
            <person name="Pallen M.J."/>
        </authorList>
    </citation>
    <scope>NUCLEOTIDE SEQUENCE [LARGE SCALE GENOMIC DNA]</scope>
    <source>
        <strain evidence="2 3">Sa3CVN1</strain>
    </source>
</reference>
<accession>A0ABR8PVF5</accession>